<gene>
    <name evidence="2" type="ORF">DENIS_1584</name>
</gene>
<reference evidence="3" key="2">
    <citation type="submission" date="2019-01" db="EMBL/GenBank/DDBJ databases">
        <title>Genome sequence of Desulfonema ishimotonii strain Tokyo 01.</title>
        <authorList>
            <person name="Fukui M."/>
        </authorList>
    </citation>
    <scope>NUCLEOTIDE SEQUENCE [LARGE SCALE GENOMIC DNA]</scope>
    <source>
        <strain evidence="3">Tokyo 01</strain>
    </source>
</reference>
<dbReference type="InterPro" id="IPR009875">
    <property type="entry name" value="PilZ_domain"/>
</dbReference>
<evidence type="ECO:0000313" key="3">
    <source>
        <dbReference type="Proteomes" id="UP000288096"/>
    </source>
</evidence>
<dbReference type="Proteomes" id="UP000288096">
    <property type="component" value="Unassembled WGS sequence"/>
</dbReference>
<dbReference type="Pfam" id="PF07238">
    <property type="entry name" value="PilZ"/>
    <property type="match status" value="1"/>
</dbReference>
<protein>
    <submittedName>
        <fullName evidence="2">PilZ domain-containing protein</fullName>
    </submittedName>
</protein>
<proteinExistence type="predicted"/>
<sequence>MAMTEKRKYERVSSLNLSYVCTDQNGQVVSEGMGRTLNVSESGILLETSFCIISRQRIALTIAMGEDLVDLKGRVIRCQDCGNGIFHTGIEFREIGERDRQVLLRYIHLVETGEIAD</sequence>
<dbReference type="EMBL" id="BEXT01000001">
    <property type="protein sequence ID" value="GBC60627.1"/>
    <property type="molecule type" value="Genomic_DNA"/>
</dbReference>
<dbReference type="OrthoDB" id="5432596at2"/>
<evidence type="ECO:0000313" key="2">
    <source>
        <dbReference type="EMBL" id="GBC60627.1"/>
    </source>
</evidence>
<dbReference type="SUPFAM" id="SSF141371">
    <property type="entry name" value="PilZ domain-like"/>
    <property type="match status" value="1"/>
</dbReference>
<reference evidence="3" key="1">
    <citation type="submission" date="2017-11" db="EMBL/GenBank/DDBJ databases">
        <authorList>
            <person name="Watanabe M."/>
            <person name="Kojima H."/>
        </authorList>
    </citation>
    <scope>NUCLEOTIDE SEQUENCE [LARGE SCALE GENOMIC DNA]</scope>
    <source>
        <strain evidence="3">Tokyo 01</strain>
    </source>
</reference>
<name>A0A401FUG0_9BACT</name>
<feature type="domain" description="PilZ" evidence="1">
    <location>
        <begin position="5"/>
        <end position="107"/>
    </location>
</feature>
<comment type="caution">
    <text evidence="2">The sequence shown here is derived from an EMBL/GenBank/DDBJ whole genome shotgun (WGS) entry which is preliminary data.</text>
</comment>
<evidence type="ECO:0000259" key="1">
    <source>
        <dbReference type="Pfam" id="PF07238"/>
    </source>
</evidence>
<dbReference type="AlphaFoldDB" id="A0A401FUG0"/>
<dbReference type="GO" id="GO:0035438">
    <property type="term" value="F:cyclic-di-GMP binding"/>
    <property type="evidence" value="ECO:0007669"/>
    <property type="project" value="InterPro"/>
</dbReference>
<organism evidence="2 3">
    <name type="scientific">Desulfonema ishimotonii</name>
    <dbReference type="NCBI Taxonomy" id="45657"/>
    <lineage>
        <taxon>Bacteria</taxon>
        <taxon>Pseudomonadati</taxon>
        <taxon>Thermodesulfobacteriota</taxon>
        <taxon>Desulfobacteria</taxon>
        <taxon>Desulfobacterales</taxon>
        <taxon>Desulfococcaceae</taxon>
        <taxon>Desulfonema</taxon>
    </lineage>
</organism>
<keyword evidence="3" id="KW-1185">Reference proteome</keyword>
<accession>A0A401FUG0</accession>
<dbReference type="Gene3D" id="2.40.10.220">
    <property type="entry name" value="predicted glycosyltransferase like domains"/>
    <property type="match status" value="1"/>
</dbReference>